<sequence>MFVTPEVNVNELLELMMSSDLGQSEIVSQKCKDACKHLARAMEEVQKEADRRQNWPPTIQRIYDSVLEMTTDAFARFDTIDDLKATQKQKNYLSVRLIMFIEVSMTTLQIIDTNIELRMANIQAETELQENKGEKNEDHNRSPTTEMEEC</sequence>
<proteinExistence type="predicted"/>
<name>A0A5S6Q7F5_TRIMR</name>
<evidence type="ECO:0000313" key="3">
    <source>
        <dbReference type="WBParaSite" id="TMUE_1000002897.1"/>
    </source>
</evidence>
<organism evidence="2 3">
    <name type="scientific">Trichuris muris</name>
    <name type="common">Mouse whipworm</name>
    <dbReference type="NCBI Taxonomy" id="70415"/>
    <lineage>
        <taxon>Eukaryota</taxon>
        <taxon>Metazoa</taxon>
        <taxon>Ecdysozoa</taxon>
        <taxon>Nematoda</taxon>
        <taxon>Enoplea</taxon>
        <taxon>Dorylaimia</taxon>
        <taxon>Trichinellida</taxon>
        <taxon>Trichuridae</taxon>
        <taxon>Trichuris</taxon>
    </lineage>
</organism>
<dbReference type="WBParaSite" id="TMUE_1000002897.1">
    <property type="protein sequence ID" value="TMUE_1000002897.1"/>
    <property type="gene ID" value="WBGene00295608"/>
</dbReference>
<keyword evidence="2" id="KW-1185">Reference proteome</keyword>
<protein>
    <submittedName>
        <fullName evidence="3">Uncharacterized protein</fullName>
    </submittedName>
</protein>
<evidence type="ECO:0000256" key="1">
    <source>
        <dbReference type="SAM" id="MobiDB-lite"/>
    </source>
</evidence>
<reference evidence="3" key="1">
    <citation type="submission" date="2019-12" db="UniProtKB">
        <authorList>
            <consortium name="WormBaseParasite"/>
        </authorList>
    </citation>
    <scope>IDENTIFICATION</scope>
</reference>
<dbReference type="Proteomes" id="UP000046395">
    <property type="component" value="Unassembled WGS sequence"/>
</dbReference>
<evidence type="ECO:0000313" key="2">
    <source>
        <dbReference type="Proteomes" id="UP000046395"/>
    </source>
</evidence>
<feature type="compositionally biased region" description="Basic and acidic residues" evidence="1">
    <location>
        <begin position="129"/>
        <end position="141"/>
    </location>
</feature>
<accession>A0A5S6Q7F5</accession>
<feature type="region of interest" description="Disordered" evidence="1">
    <location>
        <begin position="126"/>
        <end position="150"/>
    </location>
</feature>
<dbReference type="AlphaFoldDB" id="A0A5S6Q7F5"/>